<dbReference type="Proteomes" id="UP000033930">
    <property type="component" value="Unassembled WGS sequence"/>
</dbReference>
<comment type="caution">
    <text evidence="2">The sequence shown here is derived from an EMBL/GenBank/DDBJ whole genome shotgun (WGS) entry which is preliminary data.</text>
</comment>
<feature type="region of interest" description="Disordered" evidence="1">
    <location>
        <begin position="61"/>
        <end position="91"/>
    </location>
</feature>
<accession>A0A0G0YCZ1</accession>
<protein>
    <submittedName>
        <fullName evidence="2">Uncharacterized protein</fullName>
    </submittedName>
</protein>
<evidence type="ECO:0000313" key="3">
    <source>
        <dbReference type="Proteomes" id="UP000033930"/>
    </source>
</evidence>
<name>A0A0G0YCZ1_9BACT</name>
<evidence type="ECO:0000313" key="2">
    <source>
        <dbReference type="EMBL" id="KKR98187.1"/>
    </source>
</evidence>
<reference evidence="2 3" key="1">
    <citation type="journal article" date="2015" name="Nature">
        <title>rRNA introns, odd ribosomes, and small enigmatic genomes across a large radiation of phyla.</title>
        <authorList>
            <person name="Brown C.T."/>
            <person name="Hug L.A."/>
            <person name="Thomas B.C."/>
            <person name="Sharon I."/>
            <person name="Castelle C.J."/>
            <person name="Singh A."/>
            <person name="Wilkins M.J."/>
            <person name="Williams K.H."/>
            <person name="Banfield J.F."/>
        </authorList>
    </citation>
    <scope>NUCLEOTIDE SEQUENCE [LARGE SCALE GENOMIC DNA]</scope>
</reference>
<proteinExistence type="predicted"/>
<dbReference type="AlphaFoldDB" id="A0A0G0YCZ1"/>
<gene>
    <name evidence="2" type="ORF">UU50_C0020G0005</name>
</gene>
<evidence type="ECO:0000256" key="1">
    <source>
        <dbReference type="SAM" id="MobiDB-lite"/>
    </source>
</evidence>
<dbReference type="EMBL" id="LCAW01000020">
    <property type="protein sequence ID" value="KKR98187.1"/>
    <property type="molecule type" value="Genomic_DNA"/>
</dbReference>
<organism evidence="2 3">
    <name type="scientific">Candidatus Uhrbacteria bacterium GW2011_GWC1_41_20</name>
    <dbReference type="NCBI Taxonomy" id="1618983"/>
    <lineage>
        <taxon>Bacteria</taxon>
        <taxon>Candidatus Uhriibacteriota</taxon>
    </lineage>
</organism>
<sequence>MIDKLADDYKVESLVSAELESEEDLPEPVAREGVAFTANWVDPGNSRVLVAEVDPSQVEIIEPEKKSPSPRLRNFFDTQQFAHPVSEPDKS</sequence>